<evidence type="ECO:0000313" key="2">
    <source>
        <dbReference type="EMBL" id="KAG1786658.1"/>
    </source>
</evidence>
<feature type="region of interest" description="Disordered" evidence="1">
    <location>
        <begin position="107"/>
        <end position="165"/>
    </location>
</feature>
<evidence type="ECO:0000256" key="1">
    <source>
        <dbReference type="SAM" id="MobiDB-lite"/>
    </source>
</evidence>
<name>A0A9P7AE95_9AGAM</name>
<dbReference type="RefSeq" id="XP_041154073.1">
    <property type="nucleotide sequence ID" value="XM_041304250.1"/>
</dbReference>
<keyword evidence="3" id="KW-1185">Reference proteome</keyword>
<feature type="compositionally biased region" description="Basic residues" evidence="1">
    <location>
        <begin position="144"/>
        <end position="154"/>
    </location>
</feature>
<dbReference type="Proteomes" id="UP000719766">
    <property type="component" value="Unassembled WGS sequence"/>
</dbReference>
<dbReference type="GeneID" id="64598014"/>
<protein>
    <recommendedName>
        <fullName evidence="4">Zn(2)-C6 fungal-type domain-containing protein</fullName>
    </recommendedName>
</protein>
<feature type="compositionally biased region" description="Acidic residues" evidence="1">
    <location>
        <begin position="124"/>
        <end position="138"/>
    </location>
</feature>
<sequence length="325" mass="35703">MAFPFDTAQVLSPEAESLQRGFSELRQKMEAESKCVPDDRPDLMVEKEEWCRRWNKISSDIGIFIAAGKDKGVALALTAEDVARGKELVGIHDRFVEQLHALKEMAARQAEISEPQGAPADVSMEGEGDEEEDADGESEVPIKRPTRVRKAKHPAPKDDDSDDGMILHDPPCDRCAKRNTECFGPEKRGCTECRNSKQACSYSRIARAKGKASARRPMAASKVRVGSSLGSEPPITISDGEDMASASRISKTKPVVLIQGRKRKLADVEEEDFALADSGLSGEDLILAGKLRGVYAKFRTIQGLMSEVANELDMMRAHVTKKARF</sequence>
<organism evidence="2 3">
    <name type="scientific">Suillus plorans</name>
    <dbReference type="NCBI Taxonomy" id="116603"/>
    <lineage>
        <taxon>Eukaryota</taxon>
        <taxon>Fungi</taxon>
        <taxon>Dikarya</taxon>
        <taxon>Basidiomycota</taxon>
        <taxon>Agaricomycotina</taxon>
        <taxon>Agaricomycetes</taxon>
        <taxon>Agaricomycetidae</taxon>
        <taxon>Boletales</taxon>
        <taxon>Suillineae</taxon>
        <taxon>Suillaceae</taxon>
        <taxon>Suillus</taxon>
    </lineage>
</organism>
<dbReference type="OrthoDB" id="2680592at2759"/>
<evidence type="ECO:0008006" key="4">
    <source>
        <dbReference type="Google" id="ProtNLM"/>
    </source>
</evidence>
<dbReference type="AlphaFoldDB" id="A0A9P7AE95"/>
<reference evidence="2" key="1">
    <citation type="journal article" date="2020" name="New Phytol.">
        <title>Comparative genomics reveals dynamic genome evolution in host specialist ectomycorrhizal fungi.</title>
        <authorList>
            <person name="Lofgren L.A."/>
            <person name="Nguyen N.H."/>
            <person name="Vilgalys R."/>
            <person name="Ruytinx J."/>
            <person name="Liao H.L."/>
            <person name="Branco S."/>
            <person name="Kuo A."/>
            <person name="LaButti K."/>
            <person name="Lipzen A."/>
            <person name="Andreopoulos W."/>
            <person name="Pangilinan J."/>
            <person name="Riley R."/>
            <person name="Hundley H."/>
            <person name="Na H."/>
            <person name="Barry K."/>
            <person name="Grigoriev I.V."/>
            <person name="Stajich J.E."/>
            <person name="Kennedy P.G."/>
        </authorList>
    </citation>
    <scope>NUCLEOTIDE SEQUENCE</scope>
    <source>
        <strain evidence="2">S12</strain>
    </source>
</reference>
<dbReference type="EMBL" id="JABBWE010000089">
    <property type="protein sequence ID" value="KAG1786658.1"/>
    <property type="molecule type" value="Genomic_DNA"/>
</dbReference>
<feature type="region of interest" description="Disordered" evidence="1">
    <location>
        <begin position="211"/>
        <end position="237"/>
    </location>
</feature>
<accession>A0A9P7AE95</accession>
<evidence type="ECO:0000313" key="3">
    <source>
        <dbReference type="Proteomes" id="UP000719766"/>
    </source>
</evidence>
<proteinExistence type="predicted"/>
<gene>
    <name evidence="2" type="ORF">HD556DRAFT_1413560</name>
</gene>
<comment type="caution">
    <text evidence="2">The sequence shown here is derived from an EMBL/GenBank/DDBJ whole genome shotgun (WGS) entry which is preliminary data.</text>
</comment>